<reference evidence="2 3" key="1">
    <citation type="submission" date="2018-11" db="EMBL/GenBank/DDBJ databases">
        <title>Whole genome sequence of Streptomyces chrestomyceticus NBRC 13444(T).</title>
        <authorList>
            <person name="Komaki H."/>
            <person name="Tamura T."/>
        </authorList>
    </citation>
    <scope>NUCLEOTIDE SEQUENCE [LARGE SCALE GENOMIC DNA]</scope>
    <source>
        <strain evidence="2 3">NBRC 13444</strain>
    </source>
</reference>
<accession>A0A7U9KS66</accession>
<comment type="caution">
    <text evidence="2">The sequence shown here is derived from an EMBL/GenBank/DDBJ whole genome shotgun (WGS) entry which is preliminary data.</text>
</comment>
<feature type="transmembrane region" description="Helical" evidence="1">
    <location>
        <begin position="559"/>
        <end position="580"/>
    </location>
</feature>
<dbReference type="EMBL" id="BHZC01000001">
    <property type="protein sequence ID" value="GCD34301.1"/>
    <property type="molecule type" value="Genomic_DNA"/>
</dbReference>
<keyword evidence="1" id="KW-0812">Transmembrane</keyword>
<evidence type="ECO:0000313" key="3">
    <source>
        <dbReference type="Proteomes" id="UP000287830"/>
    </source>
</evidence>
<evidence type="ECO:0000256" key="1">
    <source>
        <dbReference type="SAM" id="Phobius"/>
    </source>
</evidence>
<organism evidence="2 3">
    <name type="scientific">Streptomyces chrestomyceticus JCM 4735</name>
    <dbReference type="NCBI Taxonomy" id="1306181"/>
    <lineage>
        <taxon>Bacteria</taxon>
        <taxon>Bacillati</taxon>
        <taxon>Actinomycetota</taxon>
        <taxon>Actinomycetes</taxon>
        <taxon>Kitasatosporales</taxon>
        <taxon>Streptomycetaceae</taxon>
        <taxon>Streptomyces</taxon>
    </lineage>
</organism>
<gene>
    <name evidence="2" type="ORF">OEIGOIKO_02031</name>
</gene>
<dbReference type="RefSeq" id="WP_125044581.1">
    <property type="nucleotide sequence ID" value="NZ_BHZC01000001.1"/>
</dbReference>
<keyword evidence="1" id="KW-0472">Membrane</keyword>
<dbReference type="GeneID" id="95621020"/>
<dbReference type="AlphaFoldDB" id="A0A7U9KS66"/>
<proteinExistence type="predicted"/>
<name>A0A7U9KS66_9ACTN</name>
<protein>
    <submittedName>
        <fullName evidence="2">Oxidoreductase</fullName>
    </submittedName>
</protein>
<keyword evidence="1" id="KW-1133">Transmembrane helix</keyword>
<dbReference type="OrthoDB" id="5194370at2"/>
<evidence type="ECO:0000313" key="2">
    <source>
        <dbReference type="EMBL" id="GCD34301.1"/>
    </source>
</evidence>
<dbReference type="Proteomes" id="UP000287830">
    <property type="component" value="Unassembled WGS sequence"/>
</dbReference>
<sequence length="586" mass="62532">MRVPEDLNPSERRLWTAFTEGGQLDLAEGRDARTDVRRATEWGPERRIRAAALTALLHGVREASGGTTALHLNGARITGALGLRHLRAECSLLLENCYFDEPVDMAHAEVLSLSFRGSRIPGVDAYGVIARGDLMLSHVTADRIELFGARVEGRLWLVGARLTCADGYALDAPDMVVSGGLYCGGGFTAHGGVNLYGASVGAGFELDGARLVNSRGFALRAPNLVVASDLTCRNAVFAGGVNVFGAEIGGQFWLNATRLTNTDGWALNAPNAKVGGGLYSRGGMVAEGGVNLYGATIGAGVELEGGKLVNRRGAALRAPHMTVAGDLTCGDGFSAVGGVELSGCRVAGRLSFRGADLGGGEPMVLTCTNAEVREFFLDRLRSAPGVVSLAGATVETIHDDAGFRPESLDLDRARYVVLAPYRPARDRIAWIRHGRTCYQPWCYEQLAAYYRRIGHDEDARTVLLAKQRHRRDTLRLPAKLWGRLQDATVGYGYRPLRALGWLGSGIAATAVFFALHPPKRATGEGTPHFSAVAYAADVFLPVLDLGQQRAFVPQGAGQWVAWAAVLAGWVLATTVIAGITRNLART</sequence>